<feature type="chain" id="PRO_5047264450" evidence="2">
    <location>
        <begin position="18"/>
        <end position="283"/>
    </location>
</feature>
<comment type="caution">
    <text evidence="3">The sequence shown here is derived from an EMBL/GenBank/DDBJ whole genome shotgun (WGS) entry which is preliminary data.</text>
</comment>
<evidence type="ECO:0000313" key="3">
    <source>
        <dbReference type="EMBL" id="MFC4738784.1"/>
    </source>
</evidence>
<keyword evidence="1" id="KW-0802">TPR repeat</keyword>
<evidence type="ECO:0000256" key="2">
    <source>
        <dbReference type="SAM" id="SignalP"/>
    </source>
</evidence>
<organism evidence="3 4">
    <name type="scientific">Flavobacterium ponti</name>
    <dbReference type="NCBI Taxonomy" id="665133"/>
    <lineage>
        <taxon>Bacteria</taxon>
        <taxon>Pseudomonadati</taxon>
        <taxon>Bacteroidota</taxon>
        <taxon>Flavobacteriia</taxon>
        <taxon>Flavobacteriales</taxon>
        <taxon>Flavobacteriaceae</taxon>
        <taxon>Flavobacterium</taxon>
    </lineage>
</organism>
<sequence length="283" mass="33857">MKNTYIFLLFFALNIFAQSPLKFDKNYIKCVDKWMVFPMNKDSVYTYGFIYIDNAAGLTFNYGGEFKINKNGDFVTIENKLAKESTSLKMRLDVSRNIIAEIPEDKFKELNVNKYPDWLEIYKRDDNTDSSLFNRGFIFNAWNECETALIYLEKLEKTNSDYEGLFAEMAFSYNHLEQYDKAEIVLQRAVKKDPKDCYTLKELAYTYKNSEKIDKNIEVYNKMVKVCKQKNFIQETAFNLAHYYFFKKDKNNFYKWKDEAKKWSETKNIYDNYLDQMTTELEK</sequence>
<keyword evidence="4" id="KW-1185">Reference proteome</keyword>
<dbReference type="PROSITE" id="PS50005">
    <property type="entry name" value="TPR"/>
    <property type="match status" value="1"/>
</dbReference>
<name>A0ABV9P3M6_9FLAO</name>
<dbReference type="RefSeq" id="WP_379737983.1">
    <property type="nucleotide sequence ID" value="NZ_JBHSGW010000001.1"/>
</dbReference>
<dbReference type="Proteomes" id="UP001595885">
    <property type="component" value="Unassembled WGS sequence"/>
</dbReference>
<dbReference type="SUPFAM" id="SSF48452">
    <property type="entry name" value="TPR-like"/>
    <property type="match status" value="1"/>
</dbReference>
<keyword evidence="2" id="KW-0732">Signal</keyword>
<evidence type="ECO:0000313" key="4">
    <source>
        <dbReference type="Proteomes" id="UP001595885"/>
    </source>
</evidence>
<dbReference type="InterPro" id="IPR011990">
    <property type="entry name" value="TPR-like_helical_dom_sf"/>
</dbReference>
<evidence type="ECO:0000256" key="1">
    <source>
        <dbReference type="PROSITE-ProRule" id="PRU00339"/>
    </source>
</evidence>
<dbReference type="EMBL" id="JBHSGW010000001">
    <property type="protein sequence ID" value="MFC4738784.1"/>
    <property type="molecule type" value="Genomic_DNA"/>
</dbReference>
<feature type="signal peptide" evidence="2">
    <location>
        <begin position="1"/>
        <end position="17"/>
    </location>
</feature>
<feature type="repeat" description="TPR" evidence="1">
    <location>
        <begin position="163"/>
        <end position="196"/>
    </location>
</feature>
<proteinExistence type="predicted"/>
<dbReference type="InterPro" id="IPR019734">
    <property type="entry name" value="TPR_rpt"/>
</dbReference>
<gene>
    <name evidence="3" type="ORF">ACFO3U_02135</name>
</gene>
<dbReference type="Gene3D" id="1.25.40.10">
    <property type="entry name" value="Tetratricopeptide repeat domain"/>
    <property type="match status" value="1"/>
</dbReference>
<protein>
    <submittedName>
        <fullName evidence="3">Tetratricopeptide repeat protein</fullName>
    </submittedName>
</protein>
<accession>A0ABV9P3M6</accession>
<reference evidence="4" key="1">
    <citation type="journal article" date="2019" name="Int. J. Syst. Evol. Microbiol.">
        <title>The Global Catalogue of Microorganisms (GCM) 10K type strain sequencing project: providing services to taxonomists for standard genome sequencing and annotation.</title>
        <authorList>
            <consortium name="The Broad Institute Genomics Platform"/>
            <consortium name="The Broad Institute Genome Sequencing Center for Infectious Disease"/>
            <person name="Wu L."/>
            <person name="Ma J."/>
        </authorList>
    </citation>
    <scope>NUCLEOTIDE SEQUENCE [LARGE SCALE GENOMIC DNA]</scope>
    <source>
        <strain evidence="4">CCUG 50349</strain>
    </source>
</reference>